<dbReference type="FunFam" id="1.20.140.10:FF:000013">
    <property type="entry name" value="Acyl-coenzyme A oxidase"/>
    <property type="match status" value="1"/>
</dbReference>
<keyword evidence="5" id="KW-0285">Flavoprotein</keyword>
<evidence type="ECO:0000256" key="6">
    <source>
        <dbReference type="ARBA" id="ARBA00022827"/>
    </source>
</evidence>
<dbReference type="GO" id="GO:0033540">
    <property type="term" value="P:fatty acid beta-oxidation using acyl-CoA oxidase"/>
    <property type="evidence" value="ECO:0007669"/>
    <property type="project" value="TreeGrafter"/>
</dbReference>
<dbReference type="Pfam" id="PF22924">
    <property type="entry name" value="ACOX_C_alpha1"/>
    <property type="match status" value="1"/>
</dbReference>
<dbReference type="InterPro" id="IPR002655">
    <property type="entry name" value="Acyl-CoA_oxidase_C"/>
</dbReference>
<evidence type="ECO:0000256" key="1">
    <source>
        <dbReference type="ARBA" id="ARBA00001974"/>
    </source>
</evidence>
<dbReference type="Proteomes" id="UP000791440">
    <property type="component" value="Unassembled WGS sequence"/>
</dbReference>
<reference evidence="13" key="1">
    <citation type="journal article" date="2016" name="Insect Biochem. Mol. Biol.">
        <title>Multifaceted biological insights from a draft genome sequence of the tobacco hornworm moth, Manduca sexta.</title>
        <authorList>
            <person name="Kanost M.R."/>
            <person name="Arrese E.L."/>
            <person name="Cao X."/>
            <person name="Chen Y.R."/>
            <person name="Chellapilla S."/>
            <person name="Goldsmith M.R."/>
            <person name="Grosse-Wilde E."/>
            <person name="Heckel D.G."/>
            <person name="Herndon N."/>
            <person name="Jiang H."/>
            <person name="Papanicolaou A."/>
            <person name="Qu J."/>
            <person name="Soulages J.L."/>
            <person name="Vogel H."/>
            <person name="Walters J."/>
            <person name="Waterhouse R.M."/>
            <person name="Ahn S.J."/>
            <person name="Almeida F.C."/>
            <person name="An C."/>
            <person name="Aqrawi P."/>
            <person name="Bretschneider A."/>
            <person name="Bryant W.B."/>
            <person name="Bucks S."/>
            <person name="Chao H."/>
            <person name="Chevignon G."/>
            <person name="Christen J.M."/>
            <person name="Clarke D.F."/>
            <person name="Dittmer N.T."/>
            <person name="Ferguson L.C.F."/>
            <person name="Garavelou S."/>
            <person name="Gordon K.H.J."/>
            <person name="Gunaratna R.T."/>
            <person name="Han Y."/>
            <person name="Hauser F."/>
            <person name="He Y."/>
            <person name="Heidel-Fischer H."/>
            <person name="Hirsh A."/>
            <person name="Hu Y."/>
            <person name="Jiang H."/>
            <person name="Kalra D."/>
            <person name="Klinner C."/>
            <person name="Konig C."/>
            <person name="Kovar C."/>
            <person name="Kroll A.R."/>
            <person name="Kuwar S.S."/>
            <person name="Lee S.L."/>
            <person name="Lehman R."/>
            <person name="Li K."/>
            <person name="Li Z."/>
            <person name="Liang H."/>
            <person name="Lovelace S."/>
            <person name="Lu Z."/>
            <person name="Mansfield J.H."/>
            <person name="McCulloch K.J."/>
            <person name="Mathew T."/>
            <person name="Morton B."/>
            <person name="Muzny D.M."/>
            <person name="Neunemann D."/>
            <person name="Ongeri F."/>
            <person name="Pauchet Y."/>
            <person name="Pu L.L."/>
            <person name="Pyrousis I."/>
            <person name="Rao X.J."/>
            <person name="Redding A."/>
            <person name="Roesel C."/>
            <person name="Sanchez-Gracia A."/>
            <person name="Schaack S."/>
            <person name="Shukla A."/>
            <person name="Tetreau G."/>
            <person name="Wang Y."/>
            <person name="Xiong G.H."/>
            <person name="Traut W."/>
            <person name="Walsh T.K."/>
            <person name="Worley K.C."/>
            <person name="Wu D."/>
            <person name="Wu W."/>
            <person name="Wu Y.Q."/>
            <person name="Zhang X."/>
            <person name="Zou Z."/>
            <person name="Zucker H."/>
            <person name="Briscoe A.D."/>
            <person name="Burmester T."/>
            <person name="Clem R.J."/>
            <person name="Feyereisen R."/>
            <person name="Grimmelikhuijzen C.J.P."/>
            <person name="Hamodrakas S.J."/>
            <person name="Hansson B.S."/>
            <person name="Huguet E."/>
            <person name="Jermiin L.S."/>
            <person name="Lan Q."/>
            <person name="Lehman H.K."/>
            <person name="Lorenzen M."/>
            <person name="Merzendorfer H."/>
            <person name="Michalopoulos I."/>
            <person name="Morton D.B."/>
            <person name="Muthukrishnan S."/>
            <person name="Oakeshott J.G."/>
            <person name="Palmer W."/>
            <person name="Park Y."/>
            <person name="Passarelli A.L."/>
            <person name="Rozas J."/>
            <person name="Schwartz L.M."/>
            <person name="Smith W."/>
            <person name="Southgate A."/>
            <person name="Vilcinskas A."/>
            <person name="Vogt R."/>
            <person name="Wang P."/>
            <person name="Werren J."/>
            <person name="Yu X.Q."/>
            <person name="Zhou J.J."/>
            <person name="Brown S.J."/>
            <person name="Scherer S.E."/>
            <person name="Richards S."/>
            <person name="Blissard G.W."/>
        </authorList>
    </citation>
    <scope>NUCLEOTIDE SEQUENCE</scope>
</reference>
<comment type="caution">
    <text evidence="13">The sequence shown here is derived from an EMBL/GenBank/DDBJ whole genome shotgun (WGS) entry which is preliminary data.</text>
</comment>
<dbReference type="Pfam" id="PF01756">
    <property type="entry name" value="ACOX"/>
    <property type="match status" value="2"/>
</dbReference>
<dbReference type="GO" id="GO:0003997">
    <property type="term" value="F:acyl-CoA oxidase activity"/>
    <property type="evidence" value="ECO:0007669"/>
    <property type="project" value="InterPro"/>
</dbReference>
<evidence type="ECO:0000256" key="4">
    <source>
        <dbReference type="ARBA" id="ARBA00006288"/>
    </source>
</evidence>
<dbReference type="GO" id="GO:0005777">
    <property type="term" value="C:peroxisome"/>
    <property type="evidence" value="ECO:0007669"/>
    <property type="project" value="UniProtKB-SubCell"/>
</dbReference>
<evidence type="ECO:0000256" key="5">
    <source>
        <dbReference type="ARBA" id="ARBA00022630"/>
    </source>
</evidence>
<dbReference type="PANTHER" id="PTHR10909:SF250">
    <property type="entry name" value="PEROXISOMAL ACYL-COENZYME A OXIDASE 1"/>
    <property type="match status" value="1"/>
</dbReference>
<dbReference type="GO" id="GO:0005504">
    <property type="term" value="F:fatty acid binding"/>
    <property type="evidence" value="ECO:0007669"/>
    <property type="project" value="TreeGrafter"/>
</dbReference>
<dbReference type="PANTHER" id="PTHR10909">
    <property type="entry name" value="ELECTRON TRANSPORT OXIDOREDUCTASE"/>
    <property type="match status" value="1"/>
</dbReference>
<protein>
    <recommendedName>
        <fullName evidence="15">Acyl-coenzyme A oxidase</fullName>
    </recommendedName>
</protein>
<sequence>MREASAKDFASKWENTVEGVISSFQAVSTRKIASCVEIMTKRVKNGMSFAEAWNMTSVQLVAASEIHCRVIIITTFYEDIKTAAPTLPSPIREVLYQLVDLYAAYWAIDILQDLLKFTSMSQRDAESLQAWYEELLRKIRPNAVGLVDAFDVIDEFLQSSLGAYDGRVYERLMEEALKSPLNKEPVNRSFHILGRSWLTLVAEFDYWDGTYVKSKNEKLAYGTMVFVRVMILTDVAYEIARAATIAVRYAAVRHQSQPKPGQPEPAIINYVTQQHKLFIAIATSHAFRVTGMWLFNTYAQFLADMGKGKLDQLPELHALACCLKAVCSKDATARVDECRHACGGHGYMQSSNLPIINNIVTATVTYEGEFTVLMLQTARFLVKAWKQASIGKVMTPTVAYLVDSSNQKWQNNPEGIIRGFKLVSLGKIKAACEALEKHAKTGMDYEDAWNMASVQLVYASEYSSISGSDISQLQTRYEELLALIRPNAVGLVDAFDIRDEILASALGAYDGRVYERLMEEALKSPLNKEPVNRSFHMYLKPLMQAKL</sequence>
<evidence type="ECO:0008006" key="15">
    <source>
        <dbReference type="Google" id="ProtNLM"/>
    </source>
</evidence>
<feature type="domain" description="Acyl-CoA oxidase C-terminal" evidence="11">
    <location>
        <begin position="461"/>
        <end position="544"/>
    </location>
</feature>
<comment type="cofactor">
    <cofactor evidence="1">
        <name>FAD</name>
        <dbReference type="ChEBI" id="CHEBI:57692"/>
    </cofactor>
</comment>
<name>A0A922CVZ1_MANSE</name>
<comment type="pathway">
    <text evidence="3">Lipid metabolism; peroxisomal fatty acid beta-oxidation.</text>
</comment>
<feature type="domain" description="Acyl-CoA oxidase C-terminal" evidence="11">
    <location>
        <begin position="18"/>
        <end position="191"/>
    </location>
</feature>
<keyword evidence="10" id="KW-0576">Peroxisome</keyword>
<keyword evidence="8" id="KW-0560">Oxidoreductase</keyword>
<comment type="similarity">
    <text evidence="4">Belongs to the acyl-CoA oxidase family.</text>
</comment>
<dbReference type="AlphaFoldDB" id="A0A922CVZ1"/>
<dbReference type="InterPro" id="IPR055060">
    <property type="entry name" value="ACOX_C_alpha1"/>
</dbReference>
<evidence type="ECO:0000259" key="11">
    <source>
        <dbReference type="Pfam" id="PF01756"/>
    </source>
</evidence>
<dbReference type="InterPro" id="IPR012258">
    <property type="entry name" value="Acyl-CoA_oxidase"/>
</dbReference>
<keyword evidence="7" id="KW-0276">Fatty acid metabolism</keyword>
<dbReference type="FunFam" id="1.20.140.10:FF:000005">
    <property type="entry name" value="Acyl-coenzyme A oxidase"/>
    <property type="match status" value="1"/>
</dbReference>
<evidence type="ECO:0000256" key="8">
    <source>
        <dbReference type="ARBA" id="ARBA00023002"/>
    </source>
</evidence>
<dbReference type="GO" id="GO:0055088">
    <property type="term" value="P:lipid homeostasis"/>
    <property type="evidence" value="ECO:0007669"/>
    <property type="project" value="TreeGrafter"/>
</dbReference>
<dbReference type="GO" id="GO:0071949">
    <property type="term" value="F:FAD binding"/>
    <property type="evidence" value="ECO:0007669"/>
    <property type="project" value="InterPro"/>
</dbReference>
<gene>
    <name evidence="13" type="ORF">O3G_MSEX011930</name>
</gene>
<evidence type="ECO:0000256" key="7">
    <source>
        <dbReference type="ARBA" id="ARBA00022832"/>
    </source>
</evidence>
<proteinExistence type="inferred from homology"/>
<evidence type="ECO:0000256" key="2">
    <source>
        <dbReference type="ARBA" id="ARBA00004275"/>
    </source>
</evidence>
<dbReference type="EMBL" id="JH668667">
    <property type="protein sequence ID" value="KAG6460354.1"/>
    <property type="molecule type" value="Genomic_DNA"/>
</dbReference>
<reference evidence="13" key="2">
    <citation type="submission" date="2020-12" db="EMBL/GenBank/DDBJ databases">
        <authorList>
            <person name="Kanost M."/>
        </authorList>
    </citation>
    <scope>NUCLEOTIDE SEQUENCE</scope>
</reference>
<evidence type="ECO:0000256" key="3">
    <source>
        <dbReference type="ARBA" id="ARBA00004846"/>
    </source>
</evidence>
<organism evidence="13 14">
    <name type="scientific">Manduca sexta</name>
    <name type="common">Tobacco hawkmoth</name>
    <name type="synonym">Tobacco hornworm</name>
    <dbReference type="NCBI Taxonomy" id="7130"/>
    <lineage>
        <taxon>Eukaryota</taxon>
        <taxon>Metazoa</taxon>
        <taxon>Ecdysozoa</taxon>
        <taxon>Arthropoda</taxon>
        <taxon>Hexapoda</taxon>
        <taxon>Insecta</taxon>
        <taxon>Pterygota</taxon>
        <taxon>Neoptera</taxon>
        <taxon>Endopterygota</taxon>
        <taxon>Lepidoptera</taxon>
        <taxon>Glossata</taxon>
        <taxon>Ditrysia</taxon>
        <taxon>Bombycoidea</taxon>
        <taxon>Sphingidae</taxon>
        <taxon>Sphinginae</taxon>
        <taxon>Sphingini</taxon>
        <taxon>Manduca</taxon>
    </lineage>
</organism>
<evidence type="ECO:0000313" key="13">
    <source>
        <dbReference type="EMBL" id="KAG6460354.1"/>
    </source>
</evidence>
<evidence type="ECO:0000259" key="12">
    <source>
        <dbReference type="Pfam" id="PF22924"/>
    </source>
</evidence>
<feature type="domain" description="Acyl-CoA oxidase C-alpha1" evidence="12">
    <location>
        <begin position="221"/>
        <end position="382"/>
    </location>
</feature>
<evidence type="ECO:0000256" key="9">
    <source>
        <dbReference type="ARBA" id="ARBA00023098"/>
    </source>
</evidence>
<comment type="subcellular location">
    <subcellularLocation>
        <location evidence="2">Peroxisome</location>
    </subcellularLocation>
</comment>
<keyword evidence="14" id="KW-1185">Reference proteome</keyword>
<keyword evidence="9" id="KW-0443">Lipid metabolism</keyword>
<accession>A0A922CVZ1</accession>
<evidence type="ECO:0000256" key="10">
    <source>
        <dbReference type="ARBA" id="ARBA00023140"/>
    </source>
</evidence>
<evidence type="ECO:0000313" key="14">
    <source>
        <dbReference type="Proteomes" id="UP000791440"/>
    </source>
</evidence>
<keyword evidence="6" id="KW-0274">FAD</keyword>